<feature type="transmembrane region" description="Helical" evidence="1">
    <location>
        <begin position="146"/>
        <end position="167"/>
    </location>
</feature>
<comment type="caution">
    <text evidence="2">The sequence shown here is derived from an EMBL/GenBank/DDBJ whole genome shotgun (WGS) entry which is preliminary data.</text>
</comment>
<evidence type="ECO:0000313" key="3">
    <source>
        <dbReference type="Proteomes" id="UP000824120"/>
    </source>
</evidence>
<reference evidence="2 3" key="1">
    <citation type="submission" date="2020-09" db="EMBL/GenBank/DDBJ databases">
        <title>De no assembly of potato wild relative species, Solanum commersonii.</title>
        <authorList>
            <person name="Cho K."/>
        </authorList>
    </citation>
    <scope>NUCLEOTIDE SEQUENCE [LARGE SCALE GENOMIC DNA]</scope>
    <source>
        <strain evidence="2">LZ3.2</strain>
        <tissue evidence="2">Leaf</tissue>
    </source>
</reference>
<dbReference type="AlphaFoldDB" id="A0A9J5YZL9"/>
<dbReference type="Proteomes" id="UP000824120">
    <property type="component" value="Chromosome 5"/>
</dbReference>
<evidence type="ECO:0000256" key="1">
    <source>
        <dbReference type="SAM" id="Phobius"/>
    </source>
</evidence>
<feature type="non-terminal residue" evidence="2">
    <location>
        <position position="1"/>
    </location>
</feature>
<keyword evidence="3" id="KW-1185">Reference proteome</keyword>
<proteinExistence type="predicted"/>
<dbReference type="EMBL" id="JACXVP010000005">
    <property type="protein sequence ID" value="KAG5605858.1"/>
    <property type="molecule type" value="Genomic_DNA"/>
</dbReference>
<keyword evidence="1" id="KW-0812">Transmembrane</keyword>
<protein>
    <submittedName>
        <fullName evidence="2">Uncharacterized protein</fullName>
    </submittedName>
</protein>
<name>A0A9J5YZL9_SOLCO</name>
<accession>A0A9J5YZL9</accession>
<sequence length="206" mass="23951">WSWFHDLPLGQAENTWVVFYLQLQIHSIKPQPLAKEEEWRRPTSNLRKMKSFSLRVSHKTLSKLERKYPKKYYSIMENKINASKNSVSRSLGEVSRCRRMTRRLALFLFYRNFVLAFGIFTFWTIGRASRTGTKGGVRPYDESPSVLSDAQASASSFLSTFLFLFATKCPCFHQNFKYLKLKIQSFKKGVSNSATQDPIMNAHNKT</sequence>
<keyword evidence="1" id="KW-1133">Transmembrane helix</keyword>
<evidence type="ECO:0000313" key="2">
    <source>
        <dbReference type="EMBL" id="KAG5605858.1"/>
    </source>
</evidence>
<keyword evidence="1" id="KW-0472">Membrane</keyword>
<organism evidence="2 3">
    <name type="scientific">Solanum commersonii</name>
    <name type="common">Commerson's wild potato</name>
    <name type="synonym">Commerson's nightshade</name>
    <dbReference type="NCBI Taxonomy" id="4109"/>
    <lineage>
        <taxon>Eukaryota</taxon>
        <taxon>Viridiplantae</taxon>
        <taxon>Streptophyta</taxon>
        <taxon>Embryophyta</taxon>
        <taxon>Tracheophyta</taxon>
        <taxon>Spermatophyta</taxon>
        <taxon>Magnoliopsida</taxon>
        <taxon>eudicotyledons</taxon>
        <taxon>Gunneridae</taxon>
        <taxon>Pentapetalae</taxon>
        <taxon>asterids</taxon>
        <taxon>lamiids</taxon>
        <taxon>Solanales</taxon>
        <taxon>Solanaceae</taxon>
        <taxon>Solanoideae</taxon>
        <taxon>Solaneae</taxon>
        <taxon>Solanum</taxon>
    </lineage>
</organism>
<feature type="transmembrane region" description="Helical" evidence="1">
    <location>
        <begin position="104"/>
        <end position="126"/>
    </location>
</feature>
<gene>
    <name evidence="2" type="ORF">H5410_027350</name>
</gene>